<comment type="caution">
    <text evidence="1">The sequence shown here is derived from an EMBL/GenBank/DDBJ whole genome shotgun (WGS) entry which is preliminary data.</text>
</comment>
<name>A0ABP4WXR6_9MICC</name>
<protein>
    <recommendedName>
        <fullName evidence="3">DoxX family protein</fullName>
    </recommendedName>
</protein>
<reference evidence="2" key="1">
    <citation type="journal article" date="2019" name="Int. J. Syst. Evol. Microbiol.">
        <title>The Global Catalogue of Microorganisms (GCM) 10K type strain sequencing project: providing services to taxonomists for standard genome sequencing and annotation.</title>
        <authorList>
            <consortium name="The Broad Institute Genomics Platform"/>
            <consortium name="The Broad Institute Genome Sequencing Center for Infectious Disease"/>
            <person name="Wu L."/>
            <person name="Ma J."/>
        </authorList>
    </citation>
    <scope>NUCLEOTIDE SEQUENCE [LARGE SCALE GENOMIC DNA]</scope>
    <source>
        <strain evidence="2">JCM 14735</strain>
    </source>
</reference>
<evidence type="ECO:0008006" key="3">
    <source>
        <dbReference type="Google" id="ProtNLM"/>
    </source>
</evidence>
<organism evidence="1 2">
    <name type="scientific">Kocuria aegyptia</name>
    <dbReference type="NCBI Taxonomy" id="330943"/>
    <lineage>
        <taxon>Bacteria</taxon>
        <taxon>Bacillati</taxon>
        <taxon>Actinomycetota</taxon>
        <taxon>Actinomycetes</taxon>
        <taxon>Micrococcales</taxon>
        <taxon>Micrococcaceae</taxon>
        <taxon>Kocuria</taxon>
    </lineage>
</organism>
<dbReference type="PANTHER" id="PTHR36974:SF1">
    <property type="entry name" value="DOXX FAMILY MEMBRANE PROTEIN"/>
    <property type="match status" value="1"/>
</dbReference>
<gene>
    <name evidence="1" type="ORF">GCM10009767_25170</name>
</gene>
<keyword evidence="2" id="KW-1185">Reference proteome</keyword>
<dbReference type="Proteomes" id="UP001501204">
    <property type="component" value="Unassembled WGS sequence"/>
</dbReference>
<evidence type="ECO:0000313" key="1">
    <source>
        <dbReference type="EMBL" id="GAA1765495.1"/>
    </source>
</evidence>
<accession>A0ABP4WXR6</accession>
<evidence type="ECO:0000313" key="2">
    <source>
        <dbReference type="Proteomes" id="UP001501204"/>
    </source>
</evidence>
<dbReference type="PANTHER" id="PTHR36974">
    <property type="entry name" value="MEMBRANE PROTEIN-RELATED"/>
    <property type="match status" value="1"/>
</dbReference>
<dbReference type="RefSeq" id="WP_344123020.1">
    <property type="nucleotide sequence ID" value="NZ_BAAAOA010000029.1"/>
</dbReference>
<dbReference type="EMBL" id="BAAAOA010000029">
    <property type="protein sequence ID" value="GAA1765495.1"/>
    <property type="molecule type" value="Genomic_DNA"/>
</dbReference>
<sequence length="140" mass="14634">MPLRRPQLLSGADPRGARSRADEARALRMGVALCGTGVLHLARPAAFEGLIPRSLPGSPRSWALGSGVAELGVGAMLLHPGTRRAGGRAAAALFVGVWPGNVTMAWRARRGSPLRRAVTLVRLPLQVPLITGALRIARAG</sequence>
<proteinExistence type="predicted"/>